<dbReference type="PANTHER" id="PTHR12110:SF41">
    <property type="entry name" value="INOSOSE DEHYDRATASE"/>
    <property type="match status" value="1"/>
</dbReference>
<dbReference type="Pfam" id="PF01261">
    <property type="entry name" value="AP_endonuc_2"/>
    <property type="match status" value="1"/>
</dbReference>
<feature type="domain" description="Xylose isomerase-like TIM barrel" evidence="1">
    <location>
        <begin position="74"/>
        <end position="242"/>
    </location>
</feature>
<dbReference type="InterPro" id="IPR050312">
    <property type="entry name" value="IolE/XylAMocC-like"/>
</dbReference>
<name>M4VSC2_9PROT</name>
<proteinExistence type="predicted"/>
<protein>
    <recommendedName>
        <fullName evidence="1">Xylose isomerase-like TIM barrel domain-containing protein</fullName>
    </recommendedName>
</protein>
<organism evidence="2">
    <name type="scientific">alpha proteobacterium U95</name>
    <dbReference type="NCBI Taxonomy" id="649539"/>
    <lineage>
        <taxon>Bacteria</taxon>
        <taxon>Pseudomonadati</taxon>
        <taxon>Pseudomonadota</taxon>
        <taxon>Alphaproteobacteria</taxon>
    </lineage>
</organism>
<sequence length="248" mass="27507">MRVSAQLYTVRNCGDLGDQLQLAAACGYADVETTGLHDLTAPQMARIVAQSGLRVRSAHFDWEEFEGHLPGIQDLLERLECPVAVMPWLAPEARPDTAEGWKAVSGQLSQWAAQLSGSGVRLAYHNHDFDLVGYPSQTPLDVILETRNVFWQPDIGWLGAAYLDPVEMIERYADRVVSVHAKDVNPGRKGDARWRDLGQGDIDWSAVIDALDRTACSDLFVEHDESPNPATTLKTGRRFLTDLLKGRI</sequence>
<dbReference type="Gene3D" id="3.20.20.150">
    <property type="entry name" value="Divalent-metal-dependent TIM barrel enzymes"/>
    <property type="match status" value="1"/>
</dbReference>
<accession>M4VSC2</accession>
<dbReference type="AlphaFoldDB" id="M4VSC2"/>
<evidence type="ECO:0000259" key="1">
    <source>
        <dbReference type="Pfam" id="PF01261"/>
    </source>
</evidence>
<dbReference type="SUPFAM" id="SSF51658">
    <property type="entry name" value="Xylose isomerase-like"/>
    <property type="match status" value="1"/>
</dbReference>
<dbReference type="PANTHER" id="PTHR12110">
    <property type="entry name" value="HYDROXYPYRUVATE ISOMERASE"/>
    <property type="match status" value="1"/>
</dbReference>
<dbReference type="InterPro" id="IPR036237">
    <property type="entry name" value="Xyl_isomerase-like_sf"/>
</dbReference>
<dbReference type="InterPro" id="IPR013022">
    <property type="entry name" value="Xyl_isomerase-like_TIM-brl"/>
</dbReference>
<evidence type="ECO:0000313" key="2">
    <source>
        <dbReference type="EMBL" id="AGI04204.1"/>
    </source>
</evidence>
<reference evidence="2" key="1">
    <citation type="journal article" date="2013" name="Mar. Drugs">
        <title>Assessing the effectiveness of functional genetic screens for the identification of bioactive metabolites.</title>
        <authorList>
            <person name="Penesyan A."/>
            <person name="Ballestriero F."/>
            <person name="Daim M."/>
            <person name="Kjelleberg S."/>
            <person name="Thomas T."/>
            <person name="Egan S."/>
        </authorList>
    </citation>
    <scope>NUCLEOTIDE SEQUENCE</scope>
    <source>
        <strain evidence="2">U95</strain>
    </source>
</reference>
<dbReference type="EMBL" id="KC211770">
    <property type="protein sequence ID" value="AGI04204.1"/>
    <property type="molecule type" value="Genomic_DNA"/>
</dbReference>